<evidence type="ECO:0000313" key="2">
    <source>
        <dbReference type="Proteomes" id="UP000576603"/>
    </source>
</evidence>
<sequence length="213" mass="21877">MRCAKTWCQGSGAGAGASGWGGRCASGPVGRRQVTESIDVFPGRCGAGVFLRTAALAGRTSGRAHWECLAAASATQSIGDPGRWRLSDAGCGGRLRQVSIAGWHVGRAREWLGRRALGRDGLSGKGGRAQVRSYGGVGVGGIFPDRLGCRRSALGRDGPSGKGGRAQVRSYGGVGVGGIFPDRLGCCRSAPGRDRPSRQARRATGALWLGGLS</sequence>
<protein>
    <submittedName>
        <fullName evidence="1">Uncharacterized protein</fullName>
    </submittedName>
</protein>
<dbReference type="AlphaFoldDB" id="A0AAW3U7Q8"/>
<gene>
    <name evidence="1" type="ORF">FHY32_002838</name>
</gene>
<evidence type="ECO:0000313" key="1">
    <source>
        <dbReference type="EMBL" id="MBB4724469.1"/>
    </source>
</evidence>
<name>A0AAW3U7Q8_XANEU</name>
<reference evidence="1 2" key="1">
    <citation type="submission" date="2020-08" db="EMBL/GenBank/DDBJ databases">
        <title>Studying the diversity of plant-associated saprophytic bacteria and their role in host health and plant-pathogen interactions.</title>
        <authorList>
            <person name="Potnis N."/>
        </authorList>
    </citation>
    <scope>NUCLEOTIDE SEQUENCE [LARGE SCALE GENOMIC DNA]</scope>
    <source>
        <strain evidence="1 2">CFBP 7922</strain>
    </source>
</reference>
<dbReference type="Proteomes" id="UP000576603">
    <property type="component" value="Unassembled WGS sequence"/>
</dbReference>
<comment type="caution">
    <text evidence="1">The sequence shown here is derived from an EMBL/GenBank/DDBJ whole genome shotgun (WGS) entry which is preliminary data.</text>
</comment>
<organism evidence="1 2">
    <name type="scientific">Xanthomonas euvesicatoria</name>
    <dbReference type="NCBI Taxonomy" id="456327"/>
    <lineage>
        <taxon>Bacteria</taxon>
        <taxon>Pseudomonadati</taxon>
        <taxon>Pseudomonadota</taxon>
        <taxon>Gammaproteobacteria</taxon>
        <taxon>Lysobacterales</taxon>
        <taxon>Lysobacteraceae</taxon>
        <taxon>Xanthomonas</taxon>
    </lineage>
</organism>
<accession>A0AAW3U7Q8</accession>
<dbReference type="EMBL" id="JACHNL010000006">
    <property type="protein sequence ID" value="MBB4724469.1"/>
    <property type="molecule type" value="Genomic_DNA"/>
</dbReference>
<proteinExistence type="predicted"/>